<dbReference type="EMBL" id="CP006650">
    <property type="protein sequence ID" value="AGT10377.1"/>
    <property type="molecule type" value="Genomic_DNA"/>
</dbReference>
<dbReference type="HOGENOM" id="CLU_054927_1_1_5"/>
<dbReference type="RefSeq" id="WP_020952013.1">
    <property type="nucleotide sequence ID" value="NC_022041.1"/>
</dbReference>
<proteinExistence type="predicted"/>
<evidence type="ECO:0000313" key="3">
    <source>
        <dbReference type="EMBL" id="AGT10377.1"/>
    </source>
</evidence>
<evidence type="ECO:0000259" key="2">
    <source>
        <dbReference type="Pfam" id="PF01882"/>
    </source>
</evidence>
<protein>
    <recommendedName>
        <fullName evidence="2">DUF58 domain-containing protein</fullName>
    </recommendedName>
</protein>
<dbReference type="KEGG" id="pami:JCM7686_3342"/>
<feature type="region of interest" description="Disordered" evidence="1">
    <location>
        <begin position="14"/>
        <end position="38"/>
    </location>
</feature>
<feature type="domain" description="DUF58" evidence="2">
    <location>
        <begin position="53"/>
        <end position="178"/>
    </location>
</feature>
<dbReference type="InterPro" id="IPR002881">
    <property type="entry name" value="DUF58"/>
</dbReference>
<dbReference type="PANTHER" id="PTHR33608">
    <property type="entry name" value="BLL2464 PROTEIN"/>
    <property type="match status" value="1"/>
</dbReference>
<reference evidence="3 4" key="1">
    <citation type="journal article" date="2014" name="BMC Genomics">
        <title>Architecture and functions of a multipartite genome of the methylotrophic bacterium Paracoccus aminophilus JCM 7686, containing primary and secondary chromids.</title>
        <authorList>
            <person name="Dziewit L."/>
            <person name="Czarnecki J."/>
            <person name="Wibberg D."/>
            <person name="Radlinska M."/>
            <person name="Mrozek P."/>
            <person name="Szymczak M."/>
            <person name="Schluter A."/>
            <person name="Puhler A."/>
            <person name="Bartosik D."/>
        </authorList>
    </citation>
    <scope>NUCLEOTIDE SEQUENCE [LARGE SCALE GENOMIC DNA]</scope>
    <source>
        <strain evidence="3">JCM 7686</strain>
    </source>
</reference>
<dbReference type="Proteomes" id="UP000015480">
    <property type="component" value="Chromosome"/>
</dbReference>
<sequence length="278" mass="29264">MVAAALDHPGLRLTTAELIARRPPPQTSRQRPASRRPGALAARVAGQGMDLREIRAFAEGDDLRRIDPAATARTGQLHVRSFHEDRDDSTLLIADFRHAMLWGTGTALRSVRAARWLAQLGWQAVTRGGSVALLALGDDGPLVLGAGTGAPQMTAVATALAQSHDAALMRRARPAALAPALIEAIRLVPSGGQVHLATGPEGLAGSDGALSRLARGRKVQVHLILDPAEIAPPPLALSVTDGKSSRHGRLRDYDPQPLLSHLRGLGTIPQLVLADDTG</sequence>
<dbReference type="PATRIC" id="fig|1367847.3.peg.3372"/>
<organism evidence="3 4">
    <name type="scientific">Paracoccus aminophilus JCM 7686</name>
    <dbReference type="NCBI Taxonomy" id="1367847"/>
    <lineage>
        <taxon>Bacteria</taxon>
        <taxon>Pseudomonadati</taxon>
        <taxon>Pseudomonadota</taxon>
        <taxon>Alphaproteobacteria</taxon>
        <taxon>Rhodobacterales</taxon>
        <taxon>Paracoccaceae</taxon>
        <taxon>Paracoccus</taxon>
    </lineage>
</organism>
<evidence type="ECO:0000256" key="1">
    <source>
        <dbReference type="SAM" id="MobiDB-lite"/>
    </source>
</evidence>
<feature type="compositionally biased region" description="Low complexity" evidence="1">
    <location>
        <begin position="27"/>
        <end position="37"/>
    </location>
</feature>
<dbReference type="eggNOG" id="COG1721">
    <property type="taxonomic scope" value="Bacteria"/>
</dbReference>
<dbReference type="AlphaFoldDB" id="S5XYJ6"/>
<dbReference type="Pfam" id="PF01882">
    <property type="entry name" value="DUF58"/>
    <property type="match status" value="1"/>
</dbReference>
<evidence type="ECO:0000313" key="4">
    <source>
        <dbReference type="Proteomes" id="UP000015480"/>
    </source>
</evidence>
<accession>S5XYJ6</accession>
<dbReference type="STRING" id="1367847.JCM7686_3342"/>
<keyword evidence="4" id="KW-1185">Reference proteome</keyword>
<dbReference type="PANTHER" id="PTHR33608:SF12">
    <property type="entry name" value="DUF58 DOMAIN-CONTAINING PROTEIN"/>
    <property type="match status" value="1"/>
</dbReference>
<name>S5XYJ6_PARAH</name>
<gene>
    <name evidence="3" type="ORF">JCM7686_3342</name>
</gene>